<gene>
    <name evidence="1" type="ORF">SDC9_82266</name>
</gene>
<proteinExistence type="predicted"/>
<accession>A0A644ZAE2</accession>
<reference evidence="1" key="1">
    <citation type="submission" date="2019-08" db="EMBL/GenBank/DDBJ databases">
        <authorList>
            <person name="Kucharzyk K."/>
            <person name="Murdoch R.W."/>
            <person name="Higgins S."/>
            <person name="Loffler F."/>
        </authorList>
    </citation>
    <scope>NUCLEOTIDE SEQUENCE</scope>
</reference>
<dbReference type="EMBL" id="VSSQ01007357">
    <property type="protein sequence ID" value="MPM35673.1"/>
    <property type="molecule type" value="Genomic_DNA"/>
</dbReference>
<name>A0A644ZAE2_9ZZZZ</name>
<sequence length="251" mass="27197">MAGSVGVFSAEGGSESIDLAEGQSEALGLKLTRDRQVCLLAEKVFGSVDGAVRKSWRTLDIEGREPEHLAGALTVGTRDDGGVHIDKSLALIEVVQGLCGDRTKTEHCRVGVCAHTQVGNFTQELKGMLLLLKRIIGGRFPFHRNLFGHDFKGLLGFGSELNGPLRNERRADVLLYDLPIIIQLAGVEQKLHTFEAAPVVKLDKADGFGVSDRFCPTADGYSLAFISFRVFYQVDKLASLHGLCLLSFIAA</sequence>
<dbReference type="AlphaFoldDB" id="A0A644ZAE2"/>
<protein>
    <submittedName>
        <fullName evidence="1">Uncharacterized protein</fullName>
    </submittedName>
</protein>
<evidence type="ECO:0000313" key="1">
    <source>
        <dbReference type="EMBL" id="MPM35673.1"/>
    </source>
</evidence>
<organism evidence="1">
    <name type="scientific">bioreactor metagenome</name>
    <dbReference type="NCBI Taxonomy" id="1076179"/>
    <lineage>
        <taxon>unclassified sequences</taxon>
        <taxon>metagenomes</taxon>
        <taxon>ecological metagenomes</taxon>
    </lineage>
</organism>
<comment type="caution">
    <text evidence="1">The sequence shown here is derived from an EMBL/GenBank/DDBJ whole genome shotgun (WGS) entry which is preliminary data.</text>
</comment>